<evidence type="ECO:0000313" key="1">
    <source>
        <dbReference type="EMBL" id="KAK3107109.1"/>
    </source>
</evidence>
<evidence type="ECO:0008006" key="3">
    <source>
        <dbReference type="Google" id="ProtNLM"/>
    </source>
</evidence>
<organism evidence="1 2">
    <name type="scientific">Pinctada imbricata</name>
    <name type="common">Atlantic pearl-oyster</name>
    <name type="synonym">Pinctada martensii</name>
    <dbReference type="NCBI Taxonomy" id="66713"/>
    <lineage>
        <taxon>Eukaryota</taxon>
        <taxon>Metazoa</taxon>
        <taxon>Spiralia</taxon>
        <taxon>Lophotrochozoa</taxon>
        <taxon>Mollusca</taxon>
        <taxon>Bivalvia</taxon>
        <taxon>Autobranchia</taxon>
        <taxon>Pteriomorphia</taxon>
        <taxon>Pterioida</taxon>
        <taxon>Pterioidea</taxon>
        <taxon>Pteriidae</taxon>
        <taxon>Pinctada</taxon>
    </lineage>
</organism>
<evidence type="ECO:0000313" key="2">
    <source>
        <dbReference type="Proteomes" id="UP001186944"/>
    </source>
</evidence>
<protein>
    <recommendedName>
        <fullName evidence="3">AAA+ ATPase domain-containing protein</fullName>
    </recommendedName>
</protein>
<accession>A0AA88YKL9</accession>
<dbReference type="Gene3D" id="3.40.50.300">
    <property type="entry name" value="P-loop containing nucleotide triphosphate hydrolases"/>
    <property type="match status" value="1"/>
</dbReference>
<dbReference type="Proteomes" id="UP001186944">
    <property type="component" value="Unassembled WGS sequence"/>
</dbReference>
<gene>
    <name evidence="1" type="ORF">FSP39_007320</name>
</gene>
<dbReference type="InterPro" id="IPR027417">
    <property type="entry name" value="P-loop_NTPase"/>
</dbReference>
<proteinExistence type="predicted"/>
<dbReference type="SUPFAM" id="SSF52540">
    <property type="entry name" value="P-loop containing nucleoside triphosphate hydrolases"/>
    <property type="match status" value="1"/>
</dbReference>
<name>A0AA88YKL9_PINIB</name>
<sequence>MGSAWWQKESLIKIESPTSMMVVGPSSSGKTELVKRLLFHANGVFKQAPTQIMICYRIWQKAYTEMQTELRNITFMEGLPSKHDIVDWASSNKESKVLLLDDMMMTVDSADVADLFCVGSHHFNITVIHLIQNLYHKGKEISYKFKTLVDKYSLGRINYFMDAYNKATADRYGYLVVDISPHTDKSFQLRTNILPGEAIVVYQPAKQ</sequence>
<dbReference type="EMBL" id="VSWD01000002">
    <property type="protein sequence ID" value="KAK3107109.1"/>
    <property type="molecule type" value="Genomic_DNA"/>
</dbReference>
<keyword evidence="2" id="KW-1185">Reference proteome</keyword>
<comment type="caution">
    <text evidence="1">The sequence shown here is derived from an EMBL/GenBank/DDBJ whole genome shotgun (WGS) entry which is preliminary data.</text>
</comment>
<dbReference type="AlphaFoldDB" id="A0AA88YKL9"/>
<reference evidence="1" key="1">
    <citation type="submission" date="2019-08" db="EMBL/GenBank/DDBJ databases">
        <title>The improved chromosome-level genome for the pearl oyster Pinctada fucata martensii using PacBio sequencing and Hi-C.</title>
        <authorList>
            <person name="Zheng Z."/>
        </authorList>
    </citation>
    <scope>NUCLEOTIDE SEQUENCE</scope>
    <source>
        <strain evidence="1">ZZ-2019</strain>
        <tissue evidence="1">Adductor muscle</tissue>
    </source>
</reference>